<keyword evidence="2" id="KW-1185">Reference proteome</keyword>
<proteinExistence type="predicted"/>
<name>A0A834XAQ8_9FABA</name>
<organism evidence="1 2">
    <name type="scientific">Senna tora</name>
    <dbReference type="NCBI Taxonomy" id="362788"/>
    <lineage>
        <taxon>Eukaryota</taxon>
        <taxon>Viridiplantae</taxon>
        <taxon>Streptophyta</taxon>
        <taxon>Embryophyta</taxon>
        <taxon>Tracheophyta</taxon>
        <taxon>Spermatophyta</taxon>
        <taxon>Magnoliopsida</taxon>
        <taxon>eudicotyledons</taxon>
        <taxon>Gunneridae</taxon>
        <taxon>Pentapetalae</taxon>
        <taxon>rosids</taxon>
        <taxon>fabids</taxon>
        <taxon>Fabales</taxon>
        <taxon>Fabaceae</taxon>
        <taxon>Caesalpinioideae</taxon>
        <taxon>Cassia clade</taxon>
        <taxon>Senna</taxon>
    </lineage>
</organism>
<dbReference type="EMBL" id="JAAIUW010000002">
    <property type="protein sequence ID" value="KAF7841077.1"/>
    <property type="molecule type" value="Genomic_DNA"/>
</dbReference>
<sequence>MGITTNTIQENERAFQKEREYGRNISLGVNTTTNKPNPLVWSLGRQLSLLASFMEALSSSTSSPLILAYLVVSIPREKPSLKRRPKQSFKRRPKQSLIIESSEIEMALSMDREYSNNS</sequence>
<accession>A0A834XAQ8</accession>
<gene>
    <name evidence="1" type="ORF">G2W53_003375</name>
</gene>
<evidence type="ECO:0000313" key="2">
    <source>
        <dbReference type="Proteomes" id="UP000634136"/>
    </source>
</evidence>
<dbReference type="AlphaFoldDB" id="A0A834XAQ8"/>
<reference evidence="1" key="1">
    <citation type="submission" date="2020-09" db="EMBL/GenBank/DDBJ databases">
        <title>Genome-Enabled Discovery of Anthraquinone Biosynthesis in Senna tora.</title>
        <authorList>
            <person name="Kang S.-H."/>
            <person name="Pandey R.P."/>
            <person name="Lee C.-M."/>
            <person name="Sim J.-S."/>
            <person name="Jeong J.-T."/>
            <person name="Choi B.-S."/>
            <person name="Jung M."/>
            <person name="Ginzburg D."/>
            <person name="Zhao K."/>
            <person name="Won S.Y."/>
            <person name="Oh T.-J."/>
            <person name="Yu Y."/>
            <person name="Kim N.-H."/>
            <person name="Lee O.R."/>
            <person name="Lee T.-H."/>
            <person name="Bashyal P."/>
            <person name="Kim T.-S."/>
            <person name="Lee W.-H."/>
            <person name="Kawkins C."/>
            <person name="Kim C.-K."/>
            <person name="Kim J.S."/>
            <person name="Ahn B.O."/>
            <person name="Rhee S.Y."/>
            <person name="Sohng J.K."/>
        </authorList>
    </citation>
    <scope>NUCLEOTIDE SEQUENCE</scope>
    <source>
        <tissue evidence="1">Leaf</tissue>
    </source>
</reference>
<evidence type="ECO:0000313" key="1">
    <source>
        <dbReference type="EMBL" id="KAF7841077.1"/>
    </source>
</evidence>
<protein>
    <submittedName>
        <fullName evidence="1">Uncharacterized protein</fullName>
    </submittedName>
</protein>
<dbReference type="Proteomes" id="UP000634136">
    <property type="component" value="Unassembled WGS sequence"/>
</dbReference>
<comment type="caution">
    <text evidence="1">The sequence shown here is derived from an EMBL/GenBank/DDBJ whole genome shotgun (WGS) entry which is preliminary data.</text>
</comment>